<comment type="similarity">
    <text evidence="1">Belongs to the carbohydrate kinase PfkB family.</text>
</comment>
<dbReference type="PANTHER" id="PTHR43085:SF1">
    <property type="entry name" value="PSEUDOURIDINE KINASE-RELATED"/>
    <property type="match status" value="1"/>
</dbReference>
<evidence type="ECO:0000256" key="6">
    <source>
        <dbReference type="SAM" id="MobiDB-lite"/>
    </source>
</evidence>
<evidence type="ECO:0000256" key="5">
    <source>
        <dbReference type="ARBA" id="ARBA00022840"/>
    </source>
</evidence>
<evidence type="ECO:0000313" key="9">
    <source>
        <dbReference type="Proteomes" id="UP000595636"/>
    </source>
</evidence>
<dbReference type="SUPFAM" id="SSF53613">
    <property type="entry name" value="Ribokinase-like"/>
    <property type="match status" value="1"/>
</dbReference>
<proteinExistence type="inferred from homology"/>
<feature type="region of interest" description="Disordered" evidence="6">
    <location>
        <begin position="1"/>
        <end position="67"/>
    </location>
</feature>
<dbReference type="InterPro" id="IPR029056">
    <property type="entry name" value="Ribokinase-like"/>
</dbReference>
<reference evidence="8 9" key="1">
    <citation type="submission" date="2020-12" db="EMBL/GenBank/DDBJ databases">
        <title>A novel species.</title>
        <authorList>
            <person name="Li K."/>
        </authorList>
    </citation>
    <scope>NUCLEOTIDE SEQUENCE [LARGE SCALE GENOMIC DNA]</scope>
    <source>
        <strain evidence="8 9">ZYC-3</strain>
    </source>
</reference>
<organism evidence="8 9">
    <name type="scientific">Streptomyces liliifuscus</name>
    <dbReference type="NCBI Taxonomy" id="2797636"/>
    <lineage>
        <taxon>Bacteria</taxon>
        <taxon>Bacillati</taxon>
        <taxon>Actinomycetota</taxon>
        <taxon>Actinomycetes</taxon>
        <taxon>Kitasatosporales</taxon>
        <taxon>Streptomycetaceae</taxon>
        <taxon>Streptomyces</taxon>
    </lineage>
</organism>
<evidence type="ECO:0000256" key="3">
    <source>
        <dbReference type="ARBA" id="ARBA00022741"/>
    </source>
</evidence>
<dbReference type="GO" id="GO:0005524">
    <property type="term" value="F:ATP binding"/>
    <property type="evidence" value="ECO:0007669"/>
    <property type="project" value="UniProtKB-KW"/>
</dbReference>
<dbReference type="GO" id="GO:0016301">
    <property type="term" value="F:kinase activity"/>
    <property type="evidence" value="ECO:0007669"/>
    <property type="project" value="UniProtKB-KW"/>
</dbReference>
<gene>
    <name evidence="8" type="ORF">JEQ17_41780</name>
</gene>
<keyword evidence="9" id="KW-1185">Reference proteome</keyword>
<dbReference type="KEGG" id="slf:JEQ17_41780"/>
<dbReference type="AlphaFoldDB" id="A0A7T7RHV5"/>
<feature type="domain" description="Carbohydrate kinase PfkB" evidence="7">
    <location>
        <begin position="69"/>
        <end position="367"/>
    </location>
</feature>
<accession>A0A7T7RHV5</accession>
<dbReference type="InterPro" id="IPR011611">
    <property type="entry name" value="PfkB_dom"/>
</dbReference>
<dbReference type="Gene3D" id="3.40.1190.20">
    <property type="match status" value="1"/>
</dbReference>
<keyword evidence="2" id="KW-0808">Transferase</keyword>
<dbReference type="PANTHER" id="PTHR43085">
    <property type="entry name" value="HEXOKINASE FAMILY MEMBER"/>
    <property type="match status" value="1"/>
</dbReference>
<dbReference type="CDD" id="cd01166">
    <property type="entry name" value="KdgK"/>
    <property type="match status" value="1"/>
</dbReference>
<evidence type="ECO:0000313" key="8">
    <source>
        <dbReference type="EMBL" id="QQM47206.1"/>
    </source>
</evidence>
<keyword evidence="5" id="KW-0067">ATP-binding</keyword>
<dbReference type="Pfam" id="PF00294">
    <property type="entry name" value="PfkB"/>
    <property type="match status" value="1"/>
</dbReference>
<dbReference type="Proteomes" id="UP000595636">
    <property type="component" value="Chromosome"/>
</dbReference>
<dbReference type="EMBL" id="CP066831">
    <property type="protein sequence ID" value="QQM47206.1"/>
    <property type="molecule type" value="Genomic_DNA"/>
</dbReference>
<name>A0A7T7RHV5_9ACTN</name>
<evidence type="ECO:0000256" key="4">
    <source>
        <dbReference type="ARBA" id="ARBA00022777"/>
    </source>
</evidence>
<evidence type="ECO:0000256" key="2">
    <source>
        <dbReference type="ARBA" id="ARBA00022679"/>
    </source>
</evidence>
<evidence type="ECO:0000256" key="1">
    <source>
        <dbReference type="ARBA" id="ARBA00010688"/>
    </source>
</evidence>
<evidence type="ECO:0000259" key="7">
    <source>
        <dbReference type="Pfam" id="PF00294"/>
    </source>
</evidence>
<feature type="compositionally biased region" description="Low complexity" evidence="6">
    <location>
        <begin position="8"/>
        <end position="31"/>
    </location>
</feature>
<dbReference type="InterPro" id="IPR050306">
    <property type="entry name" value="PfkB_Carbo_kinase"/>
</dbReference>
<sequence length="389" mass="40864">MGACPSHRAPAGRSFAAPAAPAHPRRPSVAAFPRPPVTPSSPQSRTVRQENPVALPSPPPAADSQEPVADVVCVGETMAVLSPPDARPLAEQPALSMAIGGAESNVACGLAGLGHRAAWLSRLGDDPFARRILAELTARGVDVSAVETDPERPTGVYFKDPGPDRTRTHYYRGGSAASRMGPELAGRPVLRRARVVHLSGVAAAVSDSCARLLEMLLLGREGRAARGPVVSFDVNHRPALWRDRGTDAAQSLLALARAADIVFVGRDEAEELWGTARPDDIAALLAPAPVVVVKDAEHGATSYAEGVRTFVPSLPTKVVEPVGAGDAFAAGYLAGVLEDRDERSRLRLGHLAAAAALRTRDDVPVMPTRTETDRCLALDDDAWAAPAPR</sequence>
<protein>
    <submittedName>
        <fullName evidence="8">Sugar kinase</fullName>
    </submittedName>
</protein>
<keyword evidence="4 8" id="KW-0418">Kinase</keyword>
<keyword evidence="3" id="KW-0547">Nucleotide-binding</keyword>